<name>A0A1G6US39_9GAMM</name>
<proteinExistence type="predicted"/>
<evidence type="ECO:0000313" key="1">
    <source>
        <dbReference type="EMBL" id="SDD44119.1"/>
    </source>
</evidence>
<organism evidence="1 2">
    <name type="scientific">Aquimonas voraii</name>
    <dbReference type="NCBI Taxonomy" id="265719"/>
    <lineage>
        <taxon>Bacteria</taxon>
        <taxon>Pseudomonadati</taxon>
        <taxon>Pseudomonadota</taxon>
        <taxon>Gammaproteobacteria</taxon>
        <taxon>Lysobacterales</taxon>
        <taxon>Lysobacteraceae</taxon>
        <taxon>Aquimonas</taxon>
    </lineage>
</organism>
<dbReference type="EMBL" id="FNAG01000002">
    <property type="protein sequence ID" value="SDD44119.1"/>
    <property type="molecule type" value="Genomic_DNA"/>
</dbReference>
<accession>A0A1G6US39</accession>
<keyword evidence="2" id="KW-1185">Reference proteome</keyword>
<dbReference type="InterPro" id="IPR029035">
    <property type="entry name" value="DHS-like_NAD/FAD-binding_dom"/>
</dbReference>
<dbReference type="Gene3D" id="3.40.50.1220">
    <property type="entry name" value="TPP-binding domain"/>
    <property type="match status" value="1"/>
</dbReference>
<sequence length="355" mass="39664">MPTAVFSGAGLSKALGYPITSELLDRAMLAAEKKRLGGARSNNADCDLFLSMVKRAAPGLSERPDLRQRVLITDLFSMVEYCIATDEPLGSLTATELIEFRRLLKFAISEVLVAAGPSDEADKLLTAQQTDLKKSIANWLLSLGNSATLITTNYDVEIDHAVYGAIESGTPNPDRIATKVDLGFEWRDVRSHGQIHPRPKSPKFSIFKLHGSLDTLRCPTCGHVYFNCLGTIAWQAFRRQVDYNNTCHCSESRLDVHIVPPTFVRRVPDANLSGIWRNAIERLRLADRWVFIGYSLPPEDMAIRSLILRALFARKSPPEIHVISKGPEANHRYGTLFPKYRCYAEGVEAMRFSEL</sequence>
<reference evidence="1 2" key="1">
    <citation type="submission" date="2016-10" db="EMBL/GenBank/DDBJ databases">
        <authorList>
            <person name="de Groot N.N."/>
        </authorList>
    </citation>
    <scope>NUCLEOTIDE SEQUENCE [LARGE SCALE GENOMIC DNA]</scope>
    <source>
        <strain evidence="1 2">DSM 16957</strain>
    </source>
</reference>
<evidence type="ECO:0000313" key="2">
    <source>
        <dbReference type="Proteomes" id="UP000199603"/>
    </source>
</evidence>
<dbReference type="SUPFAM" id="SSF52467">
    <property type="entry name" value="DHS-like NAD/FAD-binding domain"/>
    <property type="match status" value="1"/>
</dbReference>
<dbReference type="STRING" id="265719.SAMN04488509_102466"/>
<dbReference type="Proteomes" id="UP000199603">
    <property type="component" value="Unassembled WGS sequence"/>
</dbReference>
<dbReference type="RefSeq" id="WP_143006574.1">
    <property type="nucleotide sequence ID" value="NZ_FNAG01000002.1"/>
</dbReference>
<protein>
    <submittedName>
        <fullName evidence="1">Uncharacterized protein</fullName>
    </submittedName>
</protein>
<gene>
    <name evidence="1" type="ORF">SAMN04488509_102466</name>
</gene>
<dbReference type="OrthoDB" id="9812283at2"/>
<dbReference type="AlphaFoldDB" id="A0A1G6US39"/>